<reference evidence="1" key="1">
    <citation type="journal article" date="2014" name="Microbiology">
        <title>A 2,4-dichlorophenoxyacetic acid degradation plasmid pM7012 discloses distribution of an unclassified megaplasmid group across bacterial species.</title>
        <authorList>
            <person name="Sakai Y."/>
            <person name="Ogawa N."/>
            <person name="Shimomura Y."/>
            <person name="Fujii T."/>
        </authorList>
    </citation>
    <scope>NUCLEOTIDE SEQUENCE</scope>
    <source>
        <strain evidence="1">M701</strain>
    </source>
</reference>
<geneLocation type="plasmid" evidence="1">
    <name>pM7012</name>
</geneLocation>
<protein>
    <submittedName>
        <fullName evidence="1">Uncharacterized protein</fullName>
    </submittedName>
</protein>
<sequence length="176" mass="20073">MYSQELVDLARVLDRLTVGLYHARHQLEDAVPEAIKHITETYLSAMESTIPVLEKRFIALLVEESRPYGKVEVADGKILVPDWVEAHFNGYVNDDEFGWSLEDIQRARAEGYKILFEPPGVHGYEVNRLQSSVPDSLIEVWWSRADIHVGCGRHDDICGFLTKVDGMGWQIFATEQ</sequence>
<keyword evidence="1" id="KW-0614">Plasmid</keyword>
<organism evidence="1">
    <name type="scientific">Burkholderia sp. M701</name>
    <dbReference type="NCBI Taxonomy" id="326454"/>
    <lineage>
        <taxon>Bacteria</taxon>
        <taxon>Pseudomonadati</taxon>
        <taxon>Pseudomonadota</taxon>
        <taxon>Betaproteobacteria</taxon>
        <taxon>Burkholderiales</taxon>
        <taxon>Burkholderiaceae</taxon>
        <taxon>Burkholderia</taxon>
    </lineage>
</organism>
<name>V5YNP4_9BURK</name>
<dbReference type="RefSeq" id="WP_023842427.1">
    <property type="nucleotide sequence ID" value="NC_022995.1"/>
</dbReference>
<accession>V5YNP4</accession>
<dbReference type="AlphaFoldDB" id="V5YNP4"/>
<proteinExistence type="predicted"/>
<reference evidence="1" key="2">
    <citation type="submission" date="2024-06" db="EMBL/GenBank/DDBJ databases">
        <authorList>
            <person name="Sakai Y."/>
            <person name="Fujii T."/>
        </authorList>
    </citation>
    <scope>NUCLEOTIDE SEQUENCE</scope>
    <source>
        <strain evidence="1">M701</strain>
        <plasmid evidence="1">pM7012</plasmid>
    </source>
</reference>
<evidence type="ECO:0000313" key="1">
    <source>
        <dbReference type="EMBL" id="BAO18884.1"/>
    </source>
</evidence>
<dbReference type="EMBL" id="AB853026">
    <property type="protein sequence ID" value="BAO18884.1"/>
    <property type="molecule type" value="Genomic_DNA"/>
</dbReference>